<keyword evidence="3" id="KW-1185">Reference proteome</keyword>
<dbReference type="Proteomes" id="UP001291999">
    <property type="component" value="Unassembled WGS sequence"/>
</dbReference>
<accession>A0ABU5K8X1</accession>
<gene>
    <name evidence="2" type="ORF">SFC79_06485</name>
</gene>
<proteinExistence type="predicted"/>
<dbReference type="RefSeq" id="WP_322423691.1">
    <property type="nucleotide sequence ID" value="NZ_JAXQPW010000001.1"/>
</dbReference>
<evidence type="ECO:0000313" key="3">
    <source>
        <dbReference type="Proteomes" id="UP001291999"/>
    </source>
</evidence>
<feature type="domain" description="SAP" evidence="1">
    <location>
        <begin position="88"/>
        <end position="122"/>
    </location>
</feature>
<reference evidence="2 3" key="1">
    <citation type="submission" date="2023-11" db="EMBL/GenBank/DDBJ databases">
        <title>Novel species in genus Nocardioides.</title>
        <authorList>
            <person name="Zhou H."/>
        </authorList>
    </citation>
    <scope>NUCLEOTIDE SEQUENCE [LARGE SCALE GENOMIC DNA]</scope>
    <source>
        <strain evidence="2 3">S-58</strain>
    </source>
</reference>
<dbReference type="InterPro" id="IPR003034">
    <property type="entry name" value="SAP_dom"/>
</dbReference>
<protein>
    <submittedName>
        <fullName evidence="2">SAP domain-containing protein</fullName>
    </submittedName>
</protein>
<evidence type="ECO:0000259" key="1">
    <source>
        <dbReference type="PROSITE" id="PS50800"/>
    </source>
</evidence>
<dbReference type="PROSITE" id="PS50800">
    <property type="entry name" value="SAP"/>
    <property type="match status" value="1"/>
</dbReference>
<comment type="caution">
    <text evidence="2">The sequence shown here is derived from an EMBL/GenBank/DDBJ whole genome shotgun (WGS) entry which is preliminary data.</text>
</comment>
<sequence length="459" mass="50574">MKHLRPEPKRPILHAEALEAAMQELLAAADDAIERRGSAAVSTHAPMDDWVVADLRQAIEQEFQPAVSSPHVEIEPHELERELIKSALANLRSPTLKSIANSLGLPVTGNKDILTNRIGRDLGWDADRVARLVARAENADLQPPAHLSRMFALRDVPDLASVQQRLQYVENRYVKVGLAKWFGFGGPTQTAEELHISGAYRSYQAQIETKSNEPSLKSSNQTVNMSITFPSYRSAMLVGNVGITPARTAARATAKAAAVDLLGFVPNVYLNASPLRQELHPTTTFILDFIYNRLKAVPELEGTPNVTVARFKMANVEEHSWQDADAENATGPRTRQPKLHGVKLDGRYLLDSPAACNLMAIEQRPLLDVSMDLRCRQPGSNYADLHQVKISVETDHIAVSTSQSVDQQGSQFIHDRVTAAMLDQIQYGLADEPRMNALTVQIRAQAALHDGDDSPAFLD</sequence>
<name>A0ABU5K8X1_9ACTN</name>
<evidence type="ECO:0000313" key="2">
    <source>
        <dbReference type="EMBL" id="MDZ5661409.1"/>
    </source>
</evidence>
<dbReference type="EMBL" id="JAXQPW010000001">
    <property type="protein sequence ID" value="MDZ5661409.1"/>
    <property type="molecule type" value="Genomic_DNA"/>
</dbReference>
<organism evidence="2 3">
    <name type="scientific">Nocardioides renjunii</name>
    <dbReference type="NCBI Taxonomy" id="3095075"/>
    <lineage>
        <taxon>Bacteria</taxon>
        <taxon>Bacillati</taxon>
        <taxon>Actinomycetota</taxon>
        <taxon>Actinomycetes</taxon>
        <taxon>Propionibacteriales</taxon>
        <taxon>Nocardioidaceae</taxon>
        <taxon>Nocardioides</taxon>
    </lineage>
</organism>